<dbReference type="Proteomes" id="UP001529510">
    <property type="component" value="Unassembled WGS sequence"/>
</dbReference>
<comment type="caution">
    <text evidence="1">The sequence shown here is derived from an EMBL/GenBank/DDBJ whole genome shotgun (WGS) entry which is preliminary data.</text>
</comment>
<organism evidence="1 2">
    <name type="scientific">Cirrhinus mrigala</name>
    <name type="common">Mrigala</name>
    <dbReference type="NCBI Taxonomy" id="683832"/>
    <lineage>
        <taxon>Eukaryota</taxon>
        <taxon>Metazoa</taxon>
        <taxon>Chordata</taxon>
        <taxon>Craniata</taxon>
        <taxon>Vertebrata</taxon>
        <taxon>Euteleostomi</taxon>
        <taxon>Actinopterygii</taxon>
        <taxon>Neopterygii</taxon>
        <taxon>Teleostei</taxon>
        <taxon>Ostariophysi</taxon>
        <taxon>Cypriniformes</taxon>
        <taxon>Cyprinidae</taxon>
        <taxon>Labeoninae</taxon>
        <taxon>Labeonini</taxon>
        <taxon>Cirrhinus</taxon>
    </lineage>
</organism>
<evidence type="ECO:0000313" key="2">
    <source>
        <dbReference type="Proteomes" id="UP001529510"/>
    </source>
</evidence>
<reference evidence="1 2" key="1">
    <citation type="submission" date="2024-05" db="EMBL/GenBank/DDBJ databases">
        <title>Genome sequencing and assembly of Indian major carp, Cirrhinus mrigala (Hamilton, 1822).</title>
        <authorList>
            <person name="Mohindra V."/>
            <person name="Chowdhury L.M."/>
            <person name="Lal K."/>
            <person name="Jena J.K."/>
        </authorList>
    </citation>
    <scope>NUCLEOTIDE SEQUENCE [LARGE SCALE GENOMIC DNA]</scope>
    <source>
        <strain evidence="1">CM1030</strain>
        <tissue evidence="1">Blood</tissue>
    </source>
</reference>
<proteinExistence type="predicted"/>
<protein>
    <submittedName>
        <fullName evidence="1">Uncharacterized protein</fullName>
    </submittedName>
</protein>
<accession>A0ABD0MF05</accession>
<gene>
    <name evidence="1" type="ORF">M9458_056062</name>
</gene>
<feature type="non-terminal residue" evidence="1">
    <location>
        <position position="1"/>
    </location>
</feature>
<sequence length="61" mass="6702">NRSSCLYASVAVPTGFLWKKRLSKWIIEAITLAYSFLGLQCPLGVKAHSTRGVASSWAWSS</sequence>
<dbReference type="AlphaFoldDB" id="A0ABD0MF05"/>
<feature type="non-terminal residue" evidence="1">
    <location>
        <position position="61"/>
    </location>
</feature>
<evidence type="ECO:0000313" key="1">
    <source>
        <dbReference type="EMBL" id="KAL0148622.1"/>
    </source>
</evidence>
<name>A0ABD0MF05_CIRMR</name>
<keyword evidence="2" id="KW-1185">Reference proteome</keyword>
<dbReference type="EMBL" id="JAMKFB020000701">
    <property type="protein sequence ID" value="KAL0148622.1"/>
    <property type="molecule type" value="Genomic_DNA"/>
</dbReference>